<keyword evidence="3" id="KW-1185">Reference proteome</keyword>
<protein>
    <submittedName>
        <fullName evidence="2">Uncharacterized protein</fullName>
    </submittedName>
</protein>
<comment type="caution">
    <text evidence="2">The sequence shown here is derived from an EMBL/GenBank/DDBJ whole genome shotgun (WGS) entry which is preliminary data.</text>
</comment>
<organism evidence="2 3">
    <name type="scientific">Rhipicephalus microplus</name>
    <name type="common">Cattle tick</name>
    <name type="synonym">Boophilus microplus</name>
    <dbReference type="NCBI Taxonomy" id="6941"/>
    <lineage>
        <taxon>Eukaryota</taxon>
        <taxon>Metazoa</taxon>
        <taxon>Ecdysozoa</taxon>
        <taxon>Arthropoda</taxon>
        <taxon>Chelicerata</taxon>
        <taxon>Arachnida</taxon>
        <taxon>Acari</taxon>
        <taxon>Parasitiformes</taxon>
        <taxon>Ixodida</taxon>
        <taxon>Ixodoidea</taxon>
        <taxon>Ixodidae</taxon>
        <taxon>Rhipicephalinae</taxon>
        <taxon>Rhipicephalus</taxon>
        <taxon>Boophilus</taxon>
    </lineage>
</organism>
<dbReference type="Proteomes" id="UP000821866">
    <property type="component" value="Chromosome 3"/>
</dbReference>
<gene>
    <name evidence="2" type="ORF">HPB51_012768</name>
</gene>
<reference evidence="2" key="1">
    <citation type="journal article" date="2020" name="Cell">
        <title>Large-Scale Comparative Analyses of Tick Genomes Elucidate Their Genetic Diversity and Vector Capacities.</title>
        <authorList>
            <consortium name="Tick Genome and Microbiome Consortium (TIGMIC)"/>
            <person name="Jia N."/>
            <person name="Wang J."/>
            <person name="Shi W."/>
            <person name="Du L."/>
            <person name="Sun Y."/>
            <person name="Zhan W."/>
            <person name="Jiang J.F."/>
            <person name="Wang Q."/>
            <person name="Zhang B."/>
            <person name="Ji P."/>
            <person name="Bell-Sakyi L."/>
            <person name="Cui X.M."/>
            <person name="Yuan T.T."/>
            <person name="Jiang B.G."/>
            <person name="Yang W.F."/>
            <person name="Lam T.T."/>
            <person name="Chang Q.C."/>
            <person name="Ding S.J."/>
            <person name="Wang X.J."/>
            <person name="Zhu J.G."/>
            <person name="Ruan X.D."/>
            <person name="Zhao L."/>
            <person name="Wei J.T."/>
            <person name="Ye R.Z."/>
            <person name="Que T.C."/>
            <person name="Du C.H."/>
            <person name="Zhou Y.H."/>
            <person name="Cheng J.X."/>
            <person name="Dai P.F."/>
            <person name="Guo W.B."/>
            <person name="Han X.H."/>
            <person name="Huang E.J."/>
            <person name="Li L.F."/>
            <person name="Wei W."/>
            <person name="Gao Y.C."/>
            <person name="Liu J.Z."/>
            <person name="Shao H.Z."/>
            <person name="Wang X."/>
            <person name="Wang C.C."/>
            <person name="Yang T.C."/>
            <person name="Huo Q.B."/>
            <person name="Li W."/>
            <person name="Chen H.Y."/>
            <person name="Chen S.E."/>
            <person name="Zhou L.G."/>
            <person name="Ni X.B."/>
            <person name="Tian J.H."/>
            <person name="Sheng Y."/>
            <person name="Liu T."/>
            <person name="Pan Y.S."/>
            <person name="Xia L.Y."/>
            <person name="Li J."/>
            <person name="Zhao F."/>
            <person name="Cao W.C."/>
        </authorList>
    </citation>
    <scope>NUCLEOTIDE SEQUENCE</scope>
    <source>
        <strain evidence="2">Rmic-2018</strain>
    </source>
</reference>
<dbReference type="EMBL" id="JABSTU010000005">
    <property type="protein sequence ID" value="KAH8031080.1"/>
    <property type="molecule type" value="Genomic_DNA"/>
</dbReference>
<proteinExistence type="predicted"/>
<reference evidence="2" key="2">
    <citation type="submission" date="2021-09" db="EMBL/GenBank/DDBJ databases">
        <authorList>
            <person name="Jia N."/>
            <person name="Wang J."/>
            <person name="Shi W."/>
            <person name="Du L."/>
            <person name="Sun Y."/>
            <person name="Zhan W."/>
            <person name="Jiang J."/>
            <person name="Wang Q."/>
            <person name="Zhang B."/>
            <person name="Ji P."/>
            <person name="Sakyi L.B."/>
            <person name="Cui X."/>
            <person name="Yuan T."/>
            <person name="Jiang B."/>
            <person name="Yang W."/>
            <person name="Lam T.T.-Y."/>
            <person name="Chang Q."/>
            <person name="Ding S."/>
            <person name="Wang X."/>
            <person name="Zhu J."/>
            <person name="Ruan X."/>
            <person name="Zhao L."/>
            <person name="Wei J."/>
            <person name="Que T."/>
            <person name="Du C."/>
            <person name="Cheng J."/>
            <person name="Dai P."/>
            <person name="Han X."/>
            <person name="Huang E."/>
            <person name="Gao Y."/>
            <person name="Liu J."/>
            <person name="Shao H."/>
            <person name="Ye R."/>
            <person name="Li L."/>
            <person name="Wei W."/>
            <person name="Wang X."/>
            <person name="Wang C."/>
            <person name="Huo Q."/>
            <person name="Li W."/>
            <person name="Guo W."/>
            <person name="Chen H."/>
            <person name="Chen S."/>
            <person name="Zhou L."/>
            <person name="Zhou L."/>
            <person name="Ni X."/>
            <person name="Tian J."/>
            <person name="Zhou Y."/>
            <person name="Sheng Y."/>
            <person name="Liu T."/>
            <person name="Pan Y."/>
            <person name="Xia L."/>
            <person name="Li J."/>
            <person name="Zhao F."/>
            <person name="Cao W."/>
        </authorList>
    </citation>
    <scope>NUCLEOTIDE SEQUENCE</scope>
    <source>
        <strain evidence="2">Rmic-2018</strain>
        <tissue evidence="2">Larvae</tissue>
    </source>
</reference>
<name>A0A9J6EAE4_RHIMP</name>
<feature type="region of interest" description="Disordered" evidence="1">
    <location>
        <begin position="158"/>
        <end position="189"/>
    </location>
</feature>
<evidence type="ECO:0000313" key="2">
    <source>
        <dbReference type="EMBL" id="KAH8031080.1"/>
    </source>
</evidence>
<accession>A0A9J6EAE4</accession>
<dbReference type="AlphaFoldDB" id="A0A9J6EAE4"/>
<evidence type="ECO:0000256" key="1">
    <source>
        <dbReference type="SAM" id="MobiDB-lite"/>
    </source>
</evidence>
<evidence type="ECO:0000313" key="3">
    <source>
        <dbReference type="Proteomes" id="UP000821866"/>
    </source>
</evidence>
<sequence>MARSVRGASAAAAGRGVRFPSAPSDYRFLLPTLPSGDSMEECVFLHGDSEKRPYRLEDFRAPLEEVGLIKAITGIGAFQMNHIWLVKMRSKDDKDALLKTGGLRVKGGFCAIIDPIQHDVTVKIHWVDFAVSNESIRQALDDAQDILMDAEEAEKVAPCSNAVGPDAAVQATGEETADATTQDGKDSTK</sequence>